<keyword evidence="2" id="KW-1185">Reference proteome</keyword>
<gene>
    <name evidence="1" type="ORF">GC098_09195</name>
</gene>
<evidence type="ECO:0000313" key="2">
    <source>
        <dbReference type="Proteomes" id="UP000616779"/>
    </source>
</evidence>
<protein>
    <submittedName>
        <fullName evidence="1">Uncharacterized protein</fullName>
    </submittedName>
</protein>
<proteinExistence type="predicted"/>
<evidence type="ECO:0000313" key="1">
    <source>
        <dbReference type="EMBL" id="NOU71595.1"/>
    </source>
</evidence>
<reference evidence="1 2" key="1">
    <citation type="submission" date="2019-10" db="EMBL/GenBank/DDBJ databases">
        <title>Description of Paenibacillus terrestris sp. nov.</title>
        <authorList>
            <person name="Carlier A."/>
            <person name="Qi S."/>
        </authorList>
    </citation>
    <scope>NUCLEOTIDE SEQUENCE [LARGE SCALE GENOMIC DNA]</scope>
    <source>
        <strain evidence="1 2">LMG 31458</strain>
    </source>
</reference>
<accession>A0ABX1XST1</accession>
<comment type="caution">
    <text evidence="1">The sequence shown here is derived from an EMBL/GenBank/DDBJ whole genome shotgun (WGS) entry which is preliminary data.</text>
</comment>
<dbReference type="EMBL" id="WHOA01000072">
    <property type="protein sequence ID" value="NOU71595.1"/>
    <property type="molecule type" value="Genomic_DNA"/>
</dbReference>
<name>A0ABX1XST1_9BACL</name>
<sequence>MKVSPDMKRVVAIVTEYRHDSHAEVIVGRLLGRLDFVPQIKVAALYLDQVPLNDMGKVEAEVCGVAIYSTIGEAISESNSVGGIDGILLIGEHGDYPWNEKRQKLYPRLRFFEETFQALDRLGLKVPIFNDKHLSFRMEEAEWIYQGLASRRLPFLGGSSIPHTPHVPEFSIEKLLEVREIFVISWLGIESYGYHGMEVLQSLAEQRRGGETGIKSVQALEGRSVWAAMDQGVVPEHLMLSALRTVRGELPGHPRDHVDVPVLFIIEYSDGLKGYVLQLQRFVREWAFAFRDAEGRVTSARCESGLDRPYKHFEKLTHCIEQMILSGSSPVPMERTFVTTGLINFGMEALHFGRKMMTPQLAVCYSPKEL</sequence>
<dbReference type="Proteomes" id="UP000616779">
    <property type="component" value="Unassembled WGS sequence"/>
</dbReference>
<organism evidence="1 2">
    <name type="scientific">Paenibacillus phytorum</name>
    <dbReference type="NCBI Taxonomy" id="2654977"/>
    <lineage>
        <taxon>Bacteria</taxon>
        <taxon>Bacillati</taxon>
        <taxon>Bacillota</taxon>
        <taxon>Bacilli</taxon>
        <taxon>Bacillales</taxon>
        <taxon>Paenibacillaceae</taxon>
        <taxon>Paenibacillus</taxon>
    </lineage>
</organism>